<evidence type="ECO:0000313" key="1">
    <source>
        <dbReference type="EMBL" id="CAG5087364.1"/>
    </source>
</evidence>
<organism evidence="1 2">
    <name type="scientific">Parvicella tangerina</name>
    <dbReference type="NCBI Taxonomy" id="2829795"/>
    <lineage>
        <taxon>Bacteria</taxon>
        <taxon>Pseudomonadati</taxon>
        <taxon>Bacteroidota</taxon>
        <taxon>Flavobacteriia</taxon>
        <taxon>Flavobacteriales</taxon>
        <taxon>Parvicellaceae</taxon>
        <taxon>Parvicella</taxon>
    </lineage>
</organism>
<dbReference type="Pfam" id="PF09952">
    <property type="entry name" value="AbiEi_2"/>
    <property type="match status" value="1"/>
</dbReference>
<dbReference type="SUPFAM" id="SSF46785">
    <property type="entry name" value="Winged helix' DNA-binding domain"/>
    <property type="match status" value="1"/>
</dbReference>
<dbReference type="AlphaFoldDB" id="A0A916NJQ3"/>
<dbReference type="InterPro" id="IPR019238">
    <property type="entry name" value="AbiEi_2"/>
</dbReference>
<sequence>MLVLFTSTDYSFFEFVHVFYLFTLRERCIFVNMEREIIHIALDNLYQNTGINGRFKPDRELDGTLHLAIEDKELDLVVEVKKELRRHQLLQLDNYRNRYNNFMVIAEHIFPKIKEELRDMGLAYLEANGNLFIKNDGIYLFIDTNKKVEVKKETANRAFTKTGLKVLFHLLNDKQLVNKTQREIADTVGVGLGNIPQVINGLKETGYLIQYRKQEYVWENRKELLDRWINEYATELRPKLFKGKYTFKNDWQNLQLNAQHTVWGGEPAADKLTNYLRPEHFILYTDEKQNDLIRNYHIIPQTNGELEVLEIFWKPKDDIAPPIIIYAELMLTGGKRNKETAEKIYNEYIQPIL</sequence>
<accession>A0A916NJQ3</accession>
<dbReference type="InterPro" id="IPR036390">
    <property type="entry name" value="WH_DNA-bd_sf"/>
</dbReference>
<dbReference type="KEGG" id="ptan:CRYO30217_03464"/>
<protein>
    <submittedName>
        <fullName evidence="1">Uncharacterized protein</fullName>
    </submittedName>
</protein>
<dbReference type="Proteomes" id="UP000683507">
    <property type="component" value="Chromosome"/>
</dbReference>
<dbReference type="EMBL" id="OU015584">
    <property type="protein sequence ID" value="CAG5087364.1"/>
    <property type="molecule type" value="Genomic_DNA"/>
</dbReference>
<evidence type="ECO:0000313" key="2">
    <source>
        <dbReference type="Proteomes" id="UP000683507"/>
    </source>
</evidence>
<name>A0A916NJQ3_9FLAO</name>
<proteinExistence type="predicted"/>
<keyword evidence="2" id="KW-1185">Reference proteome</keyword>
<reference evidence="1" key="1">
    <citation type="submission" date="2021-04" db="EMBL/GenBank/DDBJ databases">
        <authorList>
            <person name="Rodrigo-Torres L."/>
            <person name="Arahal R. D."/>
            <person name="Lucena T."/>
        </authorList>
    </citation>
    <scope>NUCLEOTIDE SEQUENCE</scope>
    <source>
        <strain evidence="1">AS29M-1</strain>
    </source>
</reference>
<gene>
    <name evidence="1" type="ORF">CRYO30217_03464</name>
</gene>